<sequence length="120" mass="13402">MASKKQHTDPHRSPLPIIPINRDPEHANKLEPVSIDFYFRPDGVYNGAADRQTLPRRPTMEPKRLTDVGGPPPVPIGPVWKGSRDPCSRYSGDFGLMGTVKWRTALGEAVDNCFGYFPSR</sequence>
<organism evidence="2 3">
    <name type="scientific">Rhynchophorus ferrugineus</name>
    <name type="common">Red palm weevil</name>
    <name type="synonym">Curculio ferrugineus</name>
    <dbReference type="NCBI Taxonomy" id="354439"/>
    <lineage>
        <taxon>Eukaryota</taxon>
        <taxon>Metazoa</taxon>
        <taxon>Ecdysozoa</taxon>
        <taxon>Arthropoda</taxon>
        <taxon>Hexapoda</taxon>
        <taxon>Insecta</taxon>
        <taxon>Pterygota</taxon>
        <taxon>Neoptera</taxon>
        <taxon>Endopterygota</taxon>
        <taxon>Coleoptera</taxon>
        <taxon>Polyphaga</taxon>
        <taxon>Cucujiformia</taxon>
        <taxon>Curculionidae</taxon>
        <taxon>Dryophthorinae</taxon>
        <taxon>Rhynchophorus</taxon>
    </lineage>
</organism>
<dbReference type="EMBL" id="JAACXV010000002">
    <property type="protein sequence ID" value="KAF7287869.1"/>
    <property type="molecule type" value="Genomic_DNA"/>
</dbReference>
<dbReference type="Proteomes" id="UP000625711">
    <property type="component" value="Unassembled WGS sequence"/>
</dbReference>
<accession>A0A834IWQ6</accession>
<evidence type="ECO:0000313" key="3">
    <source>
        <dbReference type="Proteomes" id="UP000625711"/>
    </source>
</evidence>
<protein>
    <submittedName>
        <fullName evidence="2">Uncharacterized protein</fullName>
    </submittedName>
</protein>
<evidence type="ECO:0000313" key="2">
    <source>
        <dbReference type="EMBL" id="KAF7287869.1"/>
    </source>
</evidence>
<evidence type="ECO:0000256" key="1">
    <source>
        <dbReference type="SAM" id="MobiDB-lite"/>
    </source>
</evidence>
<gene>
    <name evidence="2" type="ORF">GWI33_000217</name>
</gene>
<keyword evidence="3" id="KW-1185">Reference proteome</keyword>
<feature type="region of interest" description="Disordered" evidence="1">
    <location>
        <begin position="1"/>
        <end position="25"/>
    </location>
</feature>
<name>A0A834IWQ6_RHYFE</name>
<feature type="region of interest" description="Disordered" evidence="1">
    <location>
        <begin position="48"/>
        <end position="80"/>
    </location>
</feature>
<reference evidence="2" key="1">
    <citation type="submission" date="2020-08" db="EMBL/GenBank/DDBJ databases">
        <title>Genome sequencing and assembly of the red palm weevil Rhynchophorus ferrugineus.</title>
        <authorList>
            <person name="Dias G.B."/>
            <person name="Bergman C.M."/>
            <person name="Manee M."/>
        </authorList>
    </citation>
    <scope>NUCLEOTIDE SEQUENCE</scope>
    <source>
        <strain evidence="2">AA-2017</strain>
        <tissue evidence="2">Whole larva</tissue>
    </source>
</reference>
<feature type="compositionally biased region" description="Basic and acidic residues" evidence="1">
    <location>
        <begin position="1"/>
        <end position="12"/>
    </location>
</feature>
<comment type="caution">
    <text evidence="2">The sequence shown here is derived from an EMBL/GenBank/DDBJ whole genome shotgun (WGS) entry which is preliminary data.</text>
</comment>
<dbReference type="AlphaFoldDB" id="A0A834IWQ6"/>
<proteinExistence type="predicted"/>